<evidence type="ECO:0000259" key="1">
    <source>
        <dbReference type="Pfam" id="PF01345"/>
    </source>
</evidence>
<reference evidence="2 3" key="1">
    <citation type="submission" date="2019-04" db="EMBL/GenBank/DDBJ databases">
        <title>Sphingobacterium olei sp. nov., isolated from oil-contaminated soil.</title>
        <authorList>
            <person name="Liu B."/>
        </authorList>
    </citation>
    <scope>NUCLEOTIDE SEQUENCE [LARGE SCALE GENOMIC DNA]</scope>
    <source>
        <strain evidence="2 3">Y3L14</strain>
    </source>
</reference>
<evidence type="ECO:0000313" key="3">
    <source>
        <dbReference type="Proteomes" id="UP000309872"/>
    </source>
</evidence>
<dbReference type="InterPro" id="IPR047589">
    <property type="entry name" value="DUF11_rpt"/>
</dbReference>
<dbReference type="Proteomes" id="UP000309872">
    <property type="component" value="Unassembled WGS sequence"/>
</dbReference>
<dbReference type="PANTHER" id="PTHR34819">
    <property type="entry name" value="LARGE CYSTEINE-RICH PERIPLASMIC PROTEIN OMCB"/>
    <property type="match status" value="1"/>
</dbReference>
<sequence>MFSVYQLILSVMNSLIKIKSYSLLLFFMVLSIGSRGQIVLNTAPQTANCNIGTFGAMTISVPTEALTGDNIPLNITLPGTMPASCVKMVTVTTSSNLQYQVSGAVPFTTTAPQTYQNTTPLAGNDGQNFNLFFKFPGYVTCDGTEGTFTVTVTVDCGGQEYTCTSTVNVKARAANYWSVQKIFVSGNLVCGNSHWRIFLQHNNPNGSGLGTYALQGTLTENAPTPVISGAFFNVATINPSSNGSYGIYSVYLNNCIPEGSTITNNVDYDFQLGNGSCGTMNGTATATSPAMSSPNASISFTKQVYNAANTNLTPGCQGRFLITLTNNGNVPWTTIDVTDNLNIAGITLVGTPSGPAGWTVSNAGGIYTFSSGSTQLNPGQTVYIWIPFSIDMGAVVGSTIANSAQVSYQAVGTDPGGPGGGSPSTSCPGIDCPQLDTSIQNQTATTQFVVEEPRPIPAIKKCILDPPNNLVPPLYQIGNTIRFAVTIWNSGSGNLNTVVSDALSAMGQNLQIVPSSIQYEYYTDGNLGYSSNCNVATGQLQPSLPFPVVANTSDLQNPTFTITNMPGICQIGMGNFLRIIFDATILPQLHGSKTNRASLTYDGSSLSSAVNYTVDQAGVLSVKKTADQDIVENGQTFNYLIEVTNNGSVPLHTVGISDALPSCVERAGAVTVTNMAGALLPSNSSGNIQVDVLPSVALAPGETFTITIPVRKTQGANCCNVGVTATALMSTSGVPLSANYGSEAEPAACVTSLECCDVPGFSAQLVKRNGTYYIQVSGGSVPIQELDITMLDFHATYSQEDCKPTDMGIFGMLSSNTAQLDGLTLLNNGPAGSLTWGLGSPTLVNGQIELEISEPNVLDISCCEVEFTFCLKVRVKDVNCNVCEKTICFTGEPVEEPCTLAITHLSEDRTFCPGESIQLTWSGSTPSGLVDIYLVDGQTNATYQLLASGISGTNTFNYSIPANFPCSSDRTWYLLIRDPRSECTVESRRFQIRCCATACDCGHWKNHDVRIGRLLSNTPNHQFEANLELAKKAKIVNAGQVVQCGRSIKLKKGNYSITSPDFVCQPESCMASYQWEIHGPNGVIANGIGKTFQHQFVTTGTYKVIFTPICGGNKCEPCTIEIVISHSIGTTFPYEEILLPN</sequence>
<accession>A0A4U0H278</accession>
<dbReference type="NCBIfam" id="TIGR01451">
    <property type="entry name" value="B_ant_repeat"/>
    <property type="match status" value="1"/>
</dbReference>
<name>A0A4U0H278_9SPHI</name>
<dbReference type="InterPro" id="IPR051172">
    <property type="entry name" value="Chlamydia_OmcB"/>
</dbReference>
<dbReference type="AlphaFoldDB" id="A0A4U0H278"/>
<gene>
    <name evidence="2" type="ORF">FAZ19_11425</name>
</gene>
<dbReference type="Pfam" id="PF01345">
    <property type="entry name" value="DUF11"/>
    <property type="match status" value="1"/>
</dbReference>
<dbReference type="OrthoDB" id="602835at2"/>
<evidence type="ECO:0000313" key="2">
    <source>
        <dbReference type="EMBL" id="TJY65727.1"/>
    </source>
</evidence>
<dbReference type="PANTHER" id="PTHR34819:SF3">
    <property type="entry name" value="CELL SURFACE PROTEIN"/>
    <property type="match status" value="1"/>
</dbReference>
<feature type="domain" description="DUF11" evidence="1">
    <location>
        <begin position="620"/>
        <end position="719"/>
    </location>
</feature>
<keyword evidence="3" id="KW-1185">Reference proteome</keyword>
<dbReference type="EMBL" id="SUKA01000003">
    <property type="protein sequence ID" value="TJY65727.1"/>
    <property type="molecule type" value="Genomic_DNA"/>
</dbReference>
<comment type="caution">
    <text evidence="2">The sequence shown here is derived from an EMBL/GenBank/DDBJ whole genome shotgun (WGS) entry which is preliminary data.</text>
</comment>
<dbReference type="InterPro" id="IPR001434">
    <property type="entry name" value="OmcB-like_DUF11"/>
</dbReference>
<protein>
    <submittedName>
        <fullName evidence="2">DUF11 domain-containing protein</fullName>
    </submittedName>
</protein>
<proteinExistence type="predicted"/>
<organism evidence="2 3">
    <name type="scientific">Sphingobacterium alkalisoli</name>
    <dbReference type="NCBI Taxonomy" id="1874115"/>
    <lineage>
        <taxon>Bacteria</taxon>
        <taxon>Pseudomonadati</taxon>
        <taxon>Bacteroidota</taxon>
        <taxon>Sphingobacteriia</taxon>
        <taxon>Sphingobacteriales</taxon>
        <taxon>Sphingobacteriaceae</taxon>
        <taxon>Sphingobacterium</taxon>
    </lineage>
</organism>